<dbReference type="InterPro" id="IPR047767">
    <property type="entry name" value="PSP1-like"/>
</dbReference>
<gene>
    <name evidence="3" type="ORF">E6K80_11450</name>
</gene>
<reference evidence="3 4" key="1">
    <citation type="journal article" date="2019" name="Nat. Microbiol.">
        <title>Mediterranean grassland soil C-N compound turnover is dependent on rainfall and depth, and is mediated by genomically divergent microorganisms.</title>
        <authorList>
            <person name="Diamond S."/>
            <person name="Andeer P.F."/>
            <person name="Li Z."/>
            <person name="Crits-Christoph A."/>
            <person name="Burstein D."/>
            <person name="Anantharaman K."/>
            <person name="Lane K.R."/>
            <person name="Thomas B.C."/>
            <person name="Pan C."/>
            <person name="Northen T.R."/>
            <person name="Banfield J.F."/>
        </authorList>
    </citation>
    <scope>NUCLEOTIDE SEQUENCE [LARGE SCALE GENOMIC DNA]</scope>
    <source>
        <strain evidence="3">WS_10</strain>
    </source>
</reference>
<dbReference type="Proteomes" id="UP000319836">
    <property type="component" value="Unassembled WGS sequence"/>
</dbReference>
<proteinExistence type="predicted"/>
<accession>A0A538U0T3</accession>
<protein>
    <submittedName>
        <fullName evidence="3">Stage 0 sporulation protein</fullName>
    </submittedName>
</protein>
<dbReference type="PROSITE" id="PS51411">
    <property type="entry name" value="PSP1_C"/>
    <property type="match status" value="1"/>
</dbReference>
<feature type="region of interest" description="Disordered" evidence="1">
    <location>
        <begin position="281"/>
        <end position="304"/>
    </location>
</feature>
<dbReference type="PANTHER" id="PTHR43830">
    <property type="entry name" value="PROTEIN PSP1"/>
    <property type="match status" value="1"/>
</dbReference>
<comment type="caution">
    <text evidence="3">The sequence shown here is derived from an EMBL/GenBank/DDBJ whole genome shotgun (WGS) entry which is preliminary data.</text>
</comment>
<dbReference type="NCBIfam" id="NF041131">
    <property type="entry name" value="RicT_YaaT_fam"/>
    <property type="match status" value="1"/>
</dbReference>
<sequence length="304" mass="34146">MSDIVQVALRGAHKAFFLNSRSLWLKLGDKVVVQTEAGEAIGSVFLKDPFLIQLKRPGNVTREIIRKAEEEDLDQEDHNHQRETEAFEYCRDRIAARGLVMELAEAEVAFNGHRITFYFSADQRVDFRELVKDLASRLRTRIELRQIGRREQAKRLDGCGPCGRPLCCSTWLKEFHPVTLKMAREQQLSLNPTKISGACGRLMCCLAYELDRYRQSAEKLPPVGATFKTGQGPMTVVRTAFYEEAVWVKDDEGVEHRIAYADMPPGPYRQCGDCGCGKKGKRGGNGENGHANGEGDDLPPEATE</sequence>
<evidence type="ECO:0000313" key="4">
    <source>
        <dbReference type="Proteomes" id="UP000319836"/>
    </source>
</evidence>
<feature type="domain" description="PSP1 C-terminal" evidence="2">
    <location>
        <begin position="62"/>
        <end position="147"/>
    </location>
</feature>
<dbReference type="Pfam" id="PF04468">
    <property type="entry name" value="PSP1"/>
    <property type="match status" value="1"/>
</dbReference>
<dbReference type="EMBL" id="VBPA01000290">
    <property type="protein sequence ID" value="TMQ69514.1"/>
    <property type="molecule type" value="Genomic_DNA"/>
</dbReference>
<dbReference type="GO" id="GO:0005737">
    <property type="term" value="C:cytoplasm"/>
    <property type="evidence" value="ECO:0007669"/>
    <property type="project" value="TreeGrafter"/>
</dbReference>
<evidence type="ECO:0000259" key="2">
    <source>
        <dbReference type="PROSITE" id="PS51411"/>
    </source>
</evidence>
<dbReference type="AlphaFoldDB" id="A0A538U0T3"/>
<name>A0A538U0T3_UNCEI</name>
<dbReference type="InterPro" id="IPR007557">
    <property type="entry name" value="PSP1_C"/>
</dbReference>
<evidence type="ECO:0000313" key="3">
    <source>
        <dbReference type="EMBL" id="TMQ69514.1"/>
    </source>
</evidence>
<feature type="compositionally biased region" description="Acidic residues" evidence="1">
    <location>
        <begin position="294"/>
        <end position="304"/>
    </location>
</feature>
<evidence type="ECO:0000256" key="1">
    <source>
        <dbReference type="SAM" id="MobiDB-lite"/>
    </source>
</evidence>
<organism evidence="3 4">
    <name type="scientific">Eiseniibacteriota bacterium</name>
    <dbReference type="NCBI Taxonomy" id="2212470"/>
    <lineage>
        <taxon>Bacteria</taxon>
        <taxon>Candidatus Eiseniibacteriota</taxon>
    </lineage>
</organism>
<dbReference type="PANTHER" id="PTHR43830:SF3">
    <property type="entry name" value="PROTEIN PSP1"/>
    <property type="match status" value="1"/>
</dbReference>